<dbReference type="InterPro" id="IPR007123">
    <property type="entry name" value="Gelsolin-like_dom"/>
</dbReference>
<comment type="subcellular location">
    <subcellularLocation>
        <location evidence="2">Cytoplasmic vesicle</location>
        <location evidence="2">COPII-coated vesicle membrane</location>
        <topology evidence="2">Peripheral membrane protein</topology>
        <orientation evidence="2">Cytoplasmic side</orientation>
    </subcellularLocation>
    <subcellularLocation>
        <location evidence="2">Endoplasmic reticulum membrane</location>
        <topology evidence="2">Peripheral membrane protein</topology>
        <orientation evidence="2">Cytoplasmic side</orientation>
    </subcellularLocation>
</comment>
<dbReference type="Pfam" id="PF00626">
    <property type="entry name" value="Gelsolin"/>
    <property type="match status" value="1"/>
</dbReference>
<dbReference type="Gene3D" id="3.40.20.10">
    <property type="entry name" value="Severin"/>
    <property type="match status" value="1"/>
</dbReference>
<dbReference type="GO" id="GO:0006886">
    <property type="term" value="P:intracellular protein transport"/>
    <property type="evidence" value="ECO:0007669"/>
    <property type="project" value="InterPro"/>
</dbReference>
<dbReference type="SUPFAM" id="SSF81995">
    <property type="entry name" value="beta-sandwich domain of Sec23/24"/>
    <property type="match status" value="1"/>
</dbReference>
<dbReference type="InterPro" id="IPR029006">
    <property type="entry name" value="ADF-H/Gelsolin-like_dom_sf"/>
</dbReference>
<keyword evidence="2" id="KW-0963">Cytoplasm</keyword>
<evidence type="ECO:0000313" key="7">
    <source>
        <dbReference type="EMBL" id="KAK2725906.1"/>
    </source>
</evidence>
<dbReference type="Pfam" id="PF08033">
    <property type="entry name" value="Sec23_BS"/>
    <property type="match status" value="1"/>
</dbReference>
<dbReference type="InterPro" id="IPR036180">
    <property type="entry name" value="Gelsolin-like_dom_sf"/>
</dbReference>
<dbReference type="GO" id="GO:0070971">
    <property type="term" value="C:endoplasmic reticulum exit site"/>
    <property type="evidence" value="ECO:0007669"/>
    <property type="project" value="TreeGrafter"/>
</dbReference>
<dbReference type="FunFam" id="3.40.50.410:FF:000043">
    <property type="entry name" value="Protein transport protein SEC23"/>
    <property type="match status" value="1"/>
</dbReference>
<dbReference type="EMBL" id="JAVRJZ010000002">
    <property type="protein sequence ID" value="KAK2725906.1"/>
    <property type="molecule type" value="Genomic_DNA"/>
</dbReference>
<keyword evidence="2" id="KW-0256">Endoplasmic reticulum</keyword>
<keyword evidence="2" id="KW-0653">Protein transport</keyword>
<evidence type="ECO:0000256" key="1">
    <source>
        <dbReference type="ARBA" id="ARBA00023329"/>
    </source>
</evidence>
<keyword evidence="2" id="KW-0862">Zinc</keyword>
<dbReference type="GO" id="GO:0005789">
    <property type="term" value="C:endoplasmic reticulum membrane"/>
    <property type="evidence" value="ECO:0007669"/>
    <property type="project" value="UniProtKB-SubCell"/>
</dbReference>
<comment type="function">
    <text evidence="2">Component of the coat protein complex II (COPII) which promotes the formation of transport vesicles from the endoplasmic reticulum (ER). The coat has two main functions, the physical deformation of the endoplasmic reticulum membrane into vesicles and the selection of cargo molecules.</text>
</comment>
<comment type="caution">
    <text evidence="7">The sequence shown here is derived from an EMBL/GenBank/DDBJ whole genome shotgun (WGS) entry which is preliminary data.</text>
</comment>
<dbReference type="SUPFAM" id="SSF81811">
    <property type="entry name" value="Helical domain of Sec23/24"/>
    <property type="match status" value="1"/>
</dbReference>
<evidence type="ECO:0000259" key="3">
    <source>
        <dbReference type="Pfam" id="PF00626"/>
    </source>
</evidence>
<evidence type="ECO:0000259" key="5">
    <source>
        <dbReference type="Pfam" id="PF04815"/>
    </source>
</evidence>
<dbReference type="Gene3D" id="2.60.40.1670">
    <property type="entry name" value="beta-sandwich domain of Sec23/24"/>
    <property type="match status" value="1"/>
</dbReference>
<dbReference type="InterPro" id="IPR012990">
    <property type="entry name" value="Beta-sandwich_Sec23_24"/>
</dbReference>
<keyword evidence="2" id="KW-0813">Transport</keyword>
<sequence>MMSQKVNSAFADNESRDGVRMSFNCWPASKIEAAKLVLPLGVMYTPFKKCENKLDLQYDPVVCRTNNSSYAHASETDMPGELYQEFSTVEYSISSGIKNVPTAFLYVVDTCIEPCDLYALKRTLLDSLHSLPPNTLCGLITFGKYVYIHEINPLVEKVYAFKGTKEYNSQELRRLLKLDRQTASPASTLAYGKQEPSVPTNKFLKPLSECFKIMEEIFKGIQLDTFKVQQGRRHIRSVGAALSIAVNLLETTHTNIGGRIMSFIGGACTNGLGMIVDDDLKNTIRSHHDIEQSQAKYFKKATKFYEALAMKASKNGHAVDIYIAAQDQIGLHEMKSLPSLTSGNLVLSDSFESSLLSESLKKLFARDETGNCQMALNAVMEVRVSKELQILGCIGPCVSMGVKHDSVADTEIGVGGTRQWKFCSLLPTTTPAIFFDIVPEAPASAEGQGYIQFQTNYRTINGDRRIRVTTIARHFFTSSSDPMIRDWFDQDAAAVLLGRLSVFRLEREDESNVMRLLDRNLIKICQKFSSFPINTPESFVLPQSLELFPQTVYHLRRSPFLQVFNYSPDETTFYRSIFLREDTESGITMIQPYLFEYSPLTGKESTPVSLDATSLKKDIILLMDTFFQVLVYHGADVVYWKNNGFDKLPEYAHLKVFFKAPLEDAVEIVSNRFPLPRYVVPDEGASHARFLLNKVNPSITHTHLNYQGEEGAILTDDVSREVFLHHLRTLVVSSQS</sequence>
<keyword evidence="8" id="KW-1185">Reference proteome</keyword>
<proteinExistence type="inferred from homology"/>
<feature type="domain" description="Gelsolin-like" evidence="3">
    <location>
        <begin position="604"/>
        <end position="691"/>
    </location>
</feature>
<keyword evidence="2" id="KW-0472">Membrane</keyword>
<dbReference type="InterPro" id="IPR036465">
    <property type="entry name" value="vWFA_dom_sf"/>
</dbReference>
<dbReference type="InterPro" id="IPR006900">
    <property type="entry name" value="Sec23/24_helical_dom"/>
</dbReference>
<evidence type="ECO:0000313" key="8">
    <source>
        <dbReference type="Proteomes" id="UP001187531"/>
    </source>
</evidence>
<dbReference type="PANTHER" id="PTHR11141:SF0">
    <property type="entry name" value="PROTEIN TRANSPORT PROTEIN SEC23"/>
    <property type="match status" value="1"/>
</dbReference>
<dbReference type="PANTHER" id="PTHR11141">
    <property type="entry name" value="PROTEIN TRANSPORT PROTEIN SEC23"/>
    <property type="match status" value="1"/>
</dbReference>
<dbReference type="SUPFAM" id="SSF82754">
    <property type="entry name" value="C-terminal, gelsolin-like domain of Sec23/24"/>
    <property type="match status" value="1"/>
</dbReference>
<evidence type="ECO:0000256" key="2">
    <source>
        <dbReference type="RuleBase" id="RU365030"/>
    </source>
</evidence>
<reference evidence="7" key="1">
    <citation type="submission" date="2023-07" db="EMBL/GenBank/DDBJ databases">
        <title>Chromosome-level genome assembly of Artemia franciscana.</title>
        <authorList>
            <person name="Jo E."/>
        </authorList>
    </citation>
    <scope>NUCLEOTIDE SEQUENCE</scope>
    <source>
        <tissue evidence="7">Whole body</tissue>
    </source>
</reference>
<evidence type="ECO:0000259" key="6">
    <source>
        <dbReference type="Pfam" id="PF08033"/>
    </source>
</evidence>
<dbReference type="GO" id="GO:0046872">
    <property type="term" value="F:metal ion binding"/>
    <property type="evidence" value="ECO:0007669"/>
    <property type="project" value="UniProtKB-KW"/>
</dbReference>
<dbReference type="Gene3D" id="2.30.30.380">
    <property type="entry name" value="Zn-finger domain of Sec23/24"/>
    <property type="match status" value="1"/>
</dbReference>
<feature type="domain" description="Sec23/Sec24 helical" evidence="5">
    <location>
        <begin position="489"/>
        <end position="585"/>
    </location>
</feature>
<protein>
    <recommendedName>
        <fullName evidence="2">Protein transport protein SEC23</fullName>
    </recommendedName>
</protein>
<dbReference type="SUPFAM" id="SSF53300">
    <property type="entry name" value="vWA-like"/>
    <property type="match status" value="1"/>
</dbReference>
<feature type="domain" description="Sec23/Sec24 beta-sandwich" evidence="6">
    <location>
        <begin position="375"/>
        <end position="474"/>
    </location>
</feature>
<dbReference type="Proteomes" id="UP001187531">
    <property type="component" value="Unassembled WGS sequence"/>
</dbReference>
<dbReference type="AlphaFoldDB" id="A0AA88LJC2"/>
<feature type="domain" description="Sec23/Sec24 trunk" evidence="4">
    <location>
        <begin position="101"/>
        <end position="363"/>
    </location>
</feature>
<dbReference type="Gene3D" id="1.20.120.730">
    <property type="entry name" value="Sec23/Sec24 helical domain"/>
    <property type="match status" value="1"/>
</dbReference>
<dbReference type="InterPro" id="IPR006896">
    <property type="entry name" value="Sec23/24_trunk_dom"/>
</dbReference>
<dbReference type="InterPro" id="IPR037364">
    <property type="entry name" value="Sec23"/>
</dbReference>
<name>A0AA88LJC2_ARTSF</name>
<gene>
    <name evidence="7" type="ORF">QYM36_000396</name>
</gene>
<dbReference type="Pfam" id="PF04811">
    <property type="entry name" value="Sec23_trunk"/>
    <property type="match status" value="1"/>
</dbReference>
<dbReference type="Pfam" id="PF04815">
    <property type="entry name" value="Sec23_helical"/>
    <property type="match status" value="1"/>
</dbReference>
<dbReference type="InterPro" id="IPR036175">
    <property type="entry name" value="Sec23/24_helical_dom_sf"/>
</dbReference>
<dbReference type="GO" id="GO:0090110">
    <property type="term" value="P:COPII-coated vesicle cargo loading"/>
    <property type="evidence" value="ECO:0007669"/>
    <property type="project" value="TreeGrafter"/>
</dbReference>
<comment type="similarity">
    <text evidence="2">Belongs to the SEC23/SEC24 family. SEC23 subfamily.</text>
</comment>
<dbReference type="GO" id="GO:0030127">
    <property type="term" value="C:COPII vesicle coat"/>
    <property type="evidence" value="ECO:0007669"/>
    <property type="project" value="InterPro"/>
</dbReference>
<keyword evidence="1 2" id="KW-0968">Cytoplasmic vesicle</keyword>
<accession>A0AA88LJC2</accession>
<evidence type="ECO:0000259" key="4">
    <source>
        <dbReference type="Pfam" id="PF04811"/>
    </source>
</evidence>
<dbReference type="GO" id="GO:0005096">
    <property type="term" value="F:GTPase activator activity"/>
    <property type="evidence" value="ECO:0007669"/>
    <property type="project" value="TreeGrafter"/>
</dbReference>
<keyword evidence="2" id="KW-0479">Metal-binding</keyword>
<dbReference type="Gene3D" id="3.40.50.410">
    <property type="entry name" value="von Willebrand factor, type A domain"/>
    <property type="match status" value="1"/>
</dbReference>
<organism evidence="7 8">
    <name type="scientific">Artemia franciscana</name>
    <name type="common">Brine shrimp</name>
    <name type="synonym">Artemia sanfranciscana</name>
    <dbReference type="NCBI Taxonomy" id="6661"/>
    <lineage>
        <taxon>Eukaryota</taxon>
        <taxon>Metazoa</taxon>
        <taxon>Ecdysozoa</taxon>
        <taxon>Arthropoda</taxon>
        <taxon>Crustacea</taxon>
        <taxon>Branchiopoda</taxon>
        <taxon>Anostraca</taxon>
        <taxon>Artemiidae</taxon>
        <taxon>Artemia</taxon>
    </lineage>
</organism>
<keyword evidence="2" id="KW-0931">ER-Golgi transport</keyword>